<evidence type="ECO:0000256" key="1">
    <source>
        <dbReference type="SAM" id="Phobius"/>
    </source>
</evidence>
<dbReference type="InterPro" id="IPR004158">
    <property type="entry name" value="DUF247_pln"/>
</dbReference>
<dbReference type="STRING" id="429701.A0A2G9HHA2"/>
<gene>
    <name evidence="2" type="ORF">CDL12_10409</name>
</gene>
<dbReference type="EMBL" id="NKXS01001775">
    <property type="protein sequence ID" value="PIN16939.1"/>
    <property type="molecule type" value="Genomic_DNA"/>
</dbReference>
<feature type="transmembrane region" description="Helical" evidence="1">
    <location>
        <begin position="455"/>
        <end position="476"/>
    </location>
</feature>
<sequence length="510" mass="58937">MLLHLRDGDKKVPELLLEEKKNRDNYFPKVVSIGPYHHGKPELRVAEYFKPTALALFLSGDKEKEDYYYEEIKKEINNIKNCYEQDCTSSYSDDELVRMMLLDACFIIVYMETSCMEGHPQSKHEQMIARNAVVMIQTLGMLTMSTVARDMFLLENQIPLCIVELLLKSRDKGNQSNGLLNRYMSISIFGEFRNNRNVSDGYPKELHLLEAFHRLVVLGFANESKETCLSFLKSKFLCCCRAKEKAVGDSNTDIESGVSSRSKSRFRSCLNHPIIKSCRELFKRSSKANRAKGDLKKFIHSFRSVTDLKAHGIHFKPSQTLSLKDVKFESNCIYAKLQLPFWCVSIYTKVFFMNMIAYELRPANFNGAVVIAYINLMKSLIMKPEDVKELREKKILLCQLGTDKQILKVYQDINTYGADNPFIFEDVKNKIQEHYNSQRKTLIAEFIHTHFRTPWSIAASFGAICILVLTILQTVYTMKSYFKVFTLTTKESTINIHPIKYKAKEKNSLE</sequence>
<proteinExistence type="predicted"/>
<dbReference type="Proteomes" id="UP000231279">
    <property type="component" value="Unassembled WGS sequence"/>
</dbReference>
<evidence type="ECO:0000313" key="3">
    <source>
        <dbReference type="Proteomes" id="UP000231279"/>
    </source>
</evidence>
<comment type="caution">
    <text evidence="2">The sequence shown here is derived from an EMBL/GenBank/DDBJ whole genome shotgun (WGS) entry which is preliminary data.</text>
</comment>
<keyword evidence="1" id="KW-1133">Transmembrane helix</keyword>
<keyword evidence="1" id="KW-0812">Transmembrane</keyword>
<name>A0A2G9HHA2_9LAMI</name>
<dbReference type="Pfam" id="PF03140">
    <property type="entry name" value="DUF247"/>
    <property type="match status" value="1"/>
</dbReference>
<dbReference type="AlphaFoldDB" id="A0A2G9HHA2"/>
<protein>
    <submittedName>
        <fullName evidence="2">Uncharacterized protein</fullName>
    </submittedName>
</protein>
<reference evidence="3" key="1">
    <citation type="journal article" date="2018" name="Gigascience">
        <title>Genome assembly of the Pink Ipe (Handroanthus impetiginosus, Bignoniaceae), a highly valued, ecologically keystone Neotropical timber forest tree.</title>
        <authorList>
            <person name="Silva-Junior O.B."/>
            <person name="Grattapaglia D."/>
            <person name="Novaes E."/>
            <person name="Collevatti R.G."/>
        </authorList>
    </citation>
    <scope>NUCLEOTIDE SEQUENCE [LARGE SCALE GENOMIC DNA]</scope>
    <source>
        <strain evidence="3">cv. UFG-1</strain>
    </source>
</reference>
<dbReference type="PANTHER" id="PTHR31170">
    <property type="entry name" value="BNAC04G53230D PROTEIN"/>
    <property type="match status" value="1"/>
</dbReference>
<dbReference type="PANTHER" id="PTHR31170:SF25">
    <property type="entry name" value="BNAA09G04570D PROTEIN"/>
    <property type="match status" value="1"/>
</dbReference>
<evidence type="ECO:0000313" key="2">
    <source>
        <dbReference type="EMBL" id="PIN16939.1"/>
    </source>
</evidence>
<organism evidence="2 3">
    <name type="scientific">Handroanthus impetiginosus</name>
    <dbReference type="NCBI Taxonomy" id="429701"/>
    <lineage>
        <taxon>Eukaryota</taxon>
        <taxon>Viridiplantae</taxon>
        <taxon>Streptophyta</taxon>
        <taxon>Embryophyta</taxon>
        <taxon>Tracheophyta</taxon>
        <taxon>Spermatophyta</taxon>
        <taxon>Magnoliopsida</taxon>
        <taxon>eudicotyledons</taxon>
        <taxon>Gunneridae</taxon>
        <taxon>Pentapetalae</taxon>
        <taxon>asterids</taxon>
        <taxon>lamiids</taxon>
        <taxon>Lamiales</taxon>
        <taxon>Bignoniaceae</taxon>
        <taxon>Crescentiina</taxon>
        <taxon>Tabebuia alliance</taxon>
        <taxon>Handroanthus</taxon>
    </lineage>
</organism>
<accession>A0A2G9HHA2</accession>
<dbReference type="OrthoDB" id="1849062at2759"/>
<keyword evidence="1" id="KW-0472">Membrane</keyword>
<keyword evidence="3" id="KW-1185">Reference proteome</keyword>